<accession>A0AC60PM54</accession>
<dbReference type="EMBL" id="JABSTQ010010346">
    <property type="protein sequence ID" value="KAG0421583.1"/>
    <property type="molecule type" value="Genomic_DNA"/>
</dbReference>
<evidence type="ECO:0000313" key="1">
    <source>
        <dbReference type="EMBL" id="KAG0421583.1"/>
    </source>
</evidence>
<protein>
    <submittedName>
        <fullName evidence="1">Uncharacterized protein</fullName>
    </submittedName>
</protein>
<organism evidence="1 2">
    <name type="scientific">Ixodes persulcatus</name>
    <name type="common">Taiga tick</name>
    <dbReference type="NCBI Taxonomy" id="34615"/>
    <lineage>
        <taxon>Eukaryota</taxon>
        <taxon>Metazoa</taxon>
        <taxon>Ecdysozoa</taxon>
        <taxon>Arthropoda</taxon>
        <taxon>Chelicerata</taxon>
        <taxon>Arachnida</taxon>
        <taxon>Acari</taxon>
        <taxon>Parasitiformes</taxon>
        <taxon>Ixodida</taxon>
        <taxon>Ixodoidea</taxon>
        <taxon>Ixodidae</taxon>
        <taxon>Ixodinae</taxon>
        <taxon>Ixodes</taxon>
    </lineage>
</organism>
<sequence length="176" mass="19672">MWTRLAELPELRRDSASKRETQRDGAGPPPQPGTTKGGPSPHFRSIAPHRKRGVRRFRPRAGPRRRRNHSNTEALLSISSSRRHSAGPSVSTDGPCPPAEGNAVRLPFGGHGEEETPASGYGVSWVPRSLQRSLSSSRKELRSLSPPKPRLSTRRPRSTPLFGQDRWKRKIYHCYS</sequence>
<dbReference type="Proteomes" id="UP000805193">
    <property type="component" value="Unassembled WGS sequence"/>
</dbReference>
<comment type="caution">
    <text evidence="1">The sequence shown here is derived from an EMBL/GenBank/DDBJ whole genome shotgun (WGS) entry which is preliminary data.</text>
</comment>
<evidence type="ECO:0000313" key="2">
    <source>
        <dbReference type="Proteomes" id="UP000805193"/>
    </source>
</evidence>
<gene>
    <name evidence="1" type="ORF">HPB47_002545</name>
</gene>
<reference evidence="1 2" key="1">
    <citation type="journal article" date="2020" name="Cell">
        <title>Large-Scale Comparative Analyses of Tick Genomes Elucidate Their Genetic Diversity and Vector Capacities.</title>
        <authorList>
            <consortium name="Tick Genome and Microbiome Consortium (TIGMIC)"/>
            <person name="Jia N."/>
            <person name="Wang J."/>
            <person name="Shi W."/>
            <person name="Du L."/>
            <person name="Sun Y."/>
            <person name="Zhan W."/>
            <person name="Jiang J.F."/>
            <person name="Wang Q."/>
            <person name="Zhang B."/>
            <person name="Ji P."/>
            <person name="Bell-Sakyi L."/>
            <person name="Cui X.M."/>
            <person name="Yuan T.T."/>
            <person name="Jiang B.G."/>
            <person name="Yang W.F."/>
            <person name="Lam T.T."/>
            <person name="Chang Q.C."/>
            <person name="Ding S.J."/>
            <person name="Wang X.J."/>
            <person name="Zhu J.G."/>
            <person name="Ruan X.D."/>
            <person name="Zhao L."/>
            <person name="Wei J.T."/>
            <person name="Ye R.Z."/>
            <person name="Que T.C."/>
            <person name="Du C.H."/>
            <person name="Zhou Y.H."/>
            <person name="Cheng J.X."/>
            <person name="Dai P.F."/>
            <person name="Guo W.B."/>
            <person name="Han X.H."/>
            <person name="Huang E.J."/>
            <person name="Li L.F."/>
            <person name="Wei W."/>
            <person name="Gao Y.C."/>
            <person name="Liu J.Z."/>
            <person name="Shao H.Z."/>
            <person name="Wang X."/>
            <person name="Wang C.C."/>
            <person name="Yang T.C."/>
            <person name="Huo Q.B."/>
            <person name="Li W."/>
            <person name="Chen H.Y."/>
            <person name="Chen S.E."/>
            <person name="Zhou L.G."/>
            <person name="Ni X.B."/>
            <person name="Tian J.H."/>
            <person name="Sheng Y."/>
            <person name="Liu T."/>
            <person name="Pan Y.S."/>
            <person name="Xia L.Y."/>
            <person name="Li J."/>
            <person name="Zhao F."/>
            <person name="Cao W.C."/>
        </authorList>
    </citation>
    <scope>NUCLEOTIDE SEQUENCE [LARGE SCALE GENOMIC DNA]</scope>
    <source>
        <strain evidence="1">Iper-2018</strain>
    </source>
</reference>
<name>A0AC60PM54_IXOPE</name>
<keyword evidence="2" id="KW-1185">Reference proteome</keyword>
<proteinExistence type="predicted"/>